<proteinExistence type="predicted"/>
<sequence>MDKLIFLFLAEKYDVEFNASVMRLICLMSSSWCTDVCLMIGVFVVSQAFPVLHEIQFSNGISKFMFDPLSHGLPFDP</sequence>
<protein>
    <submittedName>
        <fullName evidence="1">Uncharacterized protein</fullName>
    </submittedName>
</protein>
<reference evidence="1 2" key="1">
    <citation type="submission" date="2015-01" db="EMBL/GenBank/DDBJ databases">
        <title>Evolution of Trichinella species and genotypes.</title>
        <authorList>
            <person name="Korhonen P.K."/>
            <person name="Edoardo P."/>
            <person name="Giuseppe L.R."/>
            <person name="Gasser R.B."/>
        </authorList>
    </citation>
    <scope>NUCLEOTIDE SEQUENCE [LARGE SCALE GENOMIC DNA]</scope>
    <source>
        <strain evidence="1">ISS37</strain>
    </source>
</reference>
<dbReference type="AlphaFoldDB" id="A0A0V0RM10"/>
<keyword evidence="2" id="KW-1185">Reference proteome</keyword>
<organism evidence="1 2">
    <name type="scientific">Trichinella nelsoni</name>
    <dbReference type="NCBI Taxonomy" id="6336"/>
    <lineage>
        <taxon>Eukaryota</taxon>
        <taxon>Metazoa</taxon>
        <taxon>Ecdysozoa</taxon>
        <taxon>Nematoda</taxon>
        <taxon>Enoplea</taxon>
        <taxon>Dorylaimia</taxon>
        <taxon>Trichinellida</taxon>
        <taxon>Trichinellidae</taxon>
        <taxon>Trichinella</taxon>
    </lineage>
</organism>
<dbReference type="Proteomes" id="UP000054630">
    <property type="component" value="Unassembled WGS sequence"/>
</dbReference>
<dbReference type="OrthoDB" id="5920687at2759"/>
<gene>
    <name evidence="1" type="ORF">T07_1131</name>
</gene>
<dbReference type="EMBL" id="JYDL01000129">
    <property type="protein sequence ID" value="KRX15523.1"/>
    <property type="molecule type" value="Genomic_DNA"/>
</dbReference>
<evidence type="ECO:0000313" key="1">
    <source>
        <dbReference type="EMBL" id="KRX15523.1"/>
    </source>
</evidence>
<evidence type="ECO:0000313" key="2">
    <source>
        <dbReference type="Proteomes" id="UP000054630"/>
    </source>
</evidence>
<accession>A0A0V0RM10</accession>
<comment type="caution">
    <text evidence="1">The sequence shown here is derived from an EMBL/GenBank/DDBJ whole genome shotgun (WGS) entry which is preliminary data.</text>
</comment>
<name>A0A0V0RM10_9BILA</name>